<feature type="chain" id="PRO_5017925973" description="Copper chaperone PCu(A)C" evidence="1">
    <location>
        <begin position="23"/>
        <end position="143"/>
    </location>
</feature>
<keyword evidence="3" id="KW-1185">Reference proteome</keyword>
<reference evidence="2 3" key="1">
    <citation type="submission" date="2018-11" db="EMBL/GenBank/DDBJ databases">
        <authorList>
            <person name="Ye M.-Q."/>
            <person name="Du Z.-J."/>
        </authorList>
    </citation>
    <scope>NUCLEOTIDE SEQUENCE [LARGE SCALE GENOMIC DNA]</scope>
    <source>
        <strain evidence="2 3">U0105</strain>
    </source>
</reference>
<dbReference type="Proteomes" id="UP000275281">
    <property type="component" value="Unassembled WGS sequence"/>
</dbReference>
<evidence type="ECO:0000313" key="2">
    <source>
        <dbReference type="EMBL" id="RPJ65831.1"/>
    </source>
</evidence>
<dbReference type="EMBL" id="RPOK01000004">
    <property type="protein sequence ID" value="RPJ65831.1"/>
    <property type="molecule type" value="Genomic_DNA"/>
</dbReference>
<evidence type="ECO:0008006" key="4">
    <source>
        <dbReference type="Google" id="ProtNLM"/>
    </source>
</evidence>
<dbReference type="AlphaFoldDB" id="A0A3N5YLA1"/>
<dbReference type="RefSeq" id="WP_124028462.1">
    <property type="nucleotide sequence ID" value="NZ_JBHRSN010000007.1"/>
</dbReference>
<evidence type="ECO:0000256" key="1">
    <source>
        <dbReference type="SAM" id="SignalP"/>
    </source>
</evidence>
<name>A0A3N5YLA1_9ALTE</name>
<sequence>MKYSVFWLLLLLGFCASFQAFGRSDNSSIRLLTDRSRATNELRVYIQNVGNEDISIVTSGLSVMVSSDRYEVSPDRHVLVGKEGLIELKESLADYSLVLLRPGETTYLKGVSINAEKGTVQYYVKASWAELHQVWGGRIEATF</sequence>
<feature type="signal peptide" evidence="1">
    <location>
        <begin position="1"/>
        <end position="22"/>
    </location>
</feature>
<accession>A0A3N5YLA1</accession>
<proteinExistence type="predicted"/>
<comment type="caution">
    <text evidence="2">The sequence shown here is derived from an EMBL/GenBank/DDBJ whole genome shotgun (WGS) entry which is preliminary data.</text>
</comment>
<evidence type="ECO:0000313" key="3">
    <source>
        <dbReference type="Proteomes" id="UP000275281"/>
    </source>
</evidence>
<dbReference type="OrthoDB" id="6387783at2"/>
<organism evidence="2 3">
    <name type="scientific">Alteromonas sediminis</name>
    <dbReference type="NCBI Taxonomy" id="2259342"/>
    <lineage>
        <taxon>Bacteria</taxon>
        <taxon>Pseudomonadati</taxon>
        <taxon>Pseudomonadota</taxon>
        <taxon>Gammaproteobacteria</taxon>
        <taxon>Alteromonadales</taxon>
        <taxon>Alteromonadaceae</taxon>
        <taxon>Alteromonas/Salinimonas group</taxon>
        <taxon>Alteromonas</taxon>
    </lineage>
</organism>
<gene>
    <name evidence="2" type="ORF">DRW07_13550</name>
</gene>
<keyword evidence="1" id="KW-0732">Signal</keyword>
<protein>
    <recommendedName>
        <fullName evidence="4">Copper chaperone PCu(A)C</fullName>
    </recommendedName>
</protein>